<dbReference type="HOGENOM" id="CLU_569085_0_0_1"/>
<feature type="repeat" description="PPR" evidence="3">
    <location>
        <begin position="232"/>
        <end position="266"/>
    </location>
</feature>
<evidence type="ECO:0000256" key="1">
    <source>
        <dbReference type="ARBA" id="ARBA00007626"/>
    </source>
</evidence>
<evidence type="ECO:0000256" key="3">
    <source>
        <dbReference type="PROSITE-ProRule" id="PRU00708"/>
    </source>
</evidence>
<dbReference type="PROSITE" id="PS51375">
    <property type="entry name" value="PPR"/>
    <property type="match status" value="1"/>
</dbReference>
<sequence>MTQVGNDTTSLESLQFELANIQAATNRFTAENRKGKGGFGEVYKGILLDGQEIAAKRLTKSSGKGVHTNWDEMKRLLGSSKQGAKELNNEDFVFMDKSLDYFLLDPLKRRQLNWYKRHKIIGGIARGILYLHEDSHGNKEPKIFEFLFSPTFTHRKIQILRSHKQHNKFSPPLSRFVSTSTVVPKSDPPDVVDLPRDFCNTHNDANGGIHHCSFPFKQLEESSEFNDHHKPDSHTWAILIQCHSRQGKMSSDISLFHKIIDTGDNPTTQTLNHLLVGFCRRRQTDKAMLFYNDIILKNGFLLNHDSYLILINGLCEIGETQLAINMLRQALLIDKEPKDDCDVTDTLKCCYNSIFRLCKDRLVNQAYDLYSEMIHVNNIEPNYTTYQNLTYGYCILGQFKQAMELLRYRIVTEQEVKSAKCAAALMIKGSVKPNAASYHSVIGRLYEEGARSVVMNNIAQRVEKLLRAKHFFNLEINKYD</sequence>
<reference evidence="5" key="3">
    <citation type="submission" date="2015-04" db="UniProtKB">
        <authorList>
            <consortium name="EnsemblPlants"/>
        </authorList>
    </citation>
    <scope>IDENTIFICATION</scope>
    <source>
        <strain evidence="5">cv. Jemalong A17</strain>
    </source>
</reference>
<dbReference type="EnsemblPlants" id="KEH43935">
    <property type="protein sequence ID" value="KEH43935"/>
    <property type="gene ID" value="MTR_1g105580"/>
</dbReference>
<dbReference type="InterPro" id="IPR011009">
    <property type="entry name" value="Kinase-like_dom_sf"/>
</dbReference>
<dbReference type="InterPro" id="IPR011990">
    <property type="entry name" value="TPR-like_helical_dom_sf"/>
</dbReference>
<dbReference type="PANTHER" id="PTHR47932">
    <property type="entry name" value="ATPASE EXPRESSION PROTEIN 3"/>
    <property type="match status" value="1"/>
</dbReference>
<protein>
    <submittedName>
        <fullName evidence="4">PPR domain protein</fullName>
    </submittedName>
</protein>
<evidence type="ECO:0000256" key="2">
    <source>
        <dbReference type="ARBA" id="ARBA00022737"/>
    </source>
</evidence>
<name>A0A072W0X6_MEDTR</name>
<dbReference type="Gene3D" id="1.25.40.10">
    <property type="entry name" value="Tetratricopeptide repeat domain"/>
    <property type="match status" value="2"/>
</dbReference>
<gene>
    <name evidence="4" type="ordered locus">MTR_1g105580</name>
</gene>
<dbReference type="Gene3D" id="3.30.200.20">
    <property type="entry name" value="Phosphorylase Kinase, domain 1"/>
    <property type="match status" value="1"/>
</dbReference>
<keyword evidence="2" id="KW-0677">Repeat</keyword>
<dbReference type="PANTHER" id="PTHR47932:SF80">
    <property type="entry name" value="PPR DOMAIN PROTEIN"/>
    <property type="match status" value="1"/>
</dbReference>
<dbReference type="Pfam" id="PF13041">
    <property type="entry name" value="PPR_2"/>
    <property type="match status" value="1"/>
</dbReference>
<accession>A0A072W0X6</accession>
<dbReference type="GO" id="GO:0003729">
    <property type="term" value="F:mRNA binding"/>
    <property type="evidence" value="ECO:0000318"/>
    <property type="project" value="GO_Central"/>
</dbReference>
<dbReference type="SUPFAM" id="SSF81901">
    <property type="entry name" value="HCP-like"/>
    <property type="match status" value="1"/>
</dbReference>
<organism evidence="4 6">
    <name type="scientific">Medicago truncatula</name>
    <name type="common">Barrel medic</name>
    <name type="synonym">Medicago tribuloides</name>
    <dbReference type="NCBI Taxonomy" id="3880"/>
    <lineage>
        <taxon>Eukaryota</taxon>
        <taxon>Viridiplantae</taxon>
        <taxon>Streptophyta</taxon>
        <taxon>Embryophyta</taxon>
        <taxon>Tracheophyta</taxon>
        <taxon>Spermatophyta</taxon>
        <taxon>Magnoliopsida</taxon>
        <taxon>eudicotyledons</taxon>
        <taxon>Gunneridae</taxon>
        <taxon>Pentapetalae</taxon>
        <taxon>rosids</taxon>
        <taxon>fabids</taxon>
        <taxon>Fabales</taxon>
        <taxon>Fabaceae</taxon>
        <taxon>Papilionoideae</taxon>
        <taxon>50 kb inversion clade</taxon>
        <taxon>NPAAA clade</taxon>
        <taxon>Hologalegina</taxon>
        <taxon>IRL clade</taxon>
        <taxon>Trifolieae</taxon>
        <taxon>Medicago</taxon>
    </lineage>
</organism>
<dbReference type="PaxDb" id="3880-AES85123"/>
<dbReference type="Proteomes" id="UP000002051">
    <property type="component" value="Unassembled WGS sequence"/>
</dbReference>
<comment type="similarity">
    <text evidence="1">Belongs to the PPR family. P subfamily.</text>
</comment>
<evidence type="ECO:0000313" key="4">
    <source>
        <dbReference type="EMBL" id="KEH43935.1"/>
    </source>
</evidence>
<proteinExistence type="inferred from homology"/>
<dbReference type="InterPro" id="IPR002885">
    <property type="entry name" value="PPR_rpt"/>
</dbReference>
<reference evidence="4 6" key="2">
    <citation type="journal article" date="2014" name="BMC Genomics">
        <title>An improved genome release (version Mt4.0) for the model legume Medicago truncatula.</title>
        <authorList>
            <person name="Tang H."/>
            <person name="Krishnakumar V."/>
            <person name="Bidwell S."/>
            <person name="Rosen B."/>
            <person name="Chan A."/>
            <person name="Zhou S."/>
            <person name="Gentzbittel L."/>
            <person name="Childs K.L."/>
            <person name="Yandell M."/>
            <person name="Gundlach H."/>
            <person name="Mayer K.F."/>
            <person name="Schwartz D.C."/>
            <person name="Town C.D."/>
        </authorList>
    </citation>
    <scope>GENOME REANNOTATION</scope>
    <source>
        <strain evidence="4">A17</strain>
        <strain evidence="5 6">cv. Jemalong A17</strain>
    </source>
</reference>
<dbReference type="SUPFAM" id="SSF56112">
    <property type="entry name" value="Protein kinase-like (PK-like)"/>
    <property type="match status" value="1"/>
</dbReference>
<evidence type="ECO:0000313" key="5">
    <source>
        <dbReference type="EnsemblPlants" id="KEH43935"/>
    </source>
</evidence>
<dbReference type="AlphaFoldDB" id="A0A072W0X6"/>
<reference evidence="4 6" key="1">
    <citation type="journal article" date="2011" name="Nature">
        <title>The Medicago genome provides insight into the evolution of rhizobial symbioses.</title>
        <authorList>
            <person name="Young N.D."/>
            <person name="Debelle F."/>
            <person name="Oldroyd G.E."/>
            <person name="Geurts R."/>
            <person name="Cannon S.B."/>
            <person name="Udvardi M.K."/>
            <person name="Benedito V.A."/>
            <person name="Mayer K.F."/>
            <person name="Gouzy J."/>
            <person name="Schoof H."/>
            <person name="Van de Peer Y."/>
            <person name="Proost S."/>
            <person name="Cook D.R."/>
            <person name="Meyers B.C."/>
            <person name="Spannagl M."/>
            <person name="Cheung F."/>
            <person name="De Mita S."/>
            <person name="Krishnakumar V."/>
            <person name="Gundlach H."/>
            <person name="Zhou S."/>
            <person name="Mudge J."/>
            <person name="Bharti A.K."/>
            <person name="Murray J.D."/>
            <person name="Naoumkina M.A."/>
            <person name="Rosen B."/>
            <person name="Silverstein K.A."/>
            <person name="Tang H."/>
            <person name="Rombauts S."/>
            <person name="Zhao P.X."/>
            <person name="Zhou P."/>
            <person name="Barbe V."/>
            <person name="Bardou P."/>
            <person name="Bechner M."/>
            <person name="Bellec A."/>
            <person name="Berger A."/>
            <person name="Berges H."/>
            <person name="Bidwell S."/>
            <person name="Bisseling T."/>
            <person name="Choisne N."/>
            <person name="Couloux A."/>
            <person name="Denny R."/>
            <person name="Deshpande S."/>
            <person name="Dai X."/>
            <person name="Doyle J.J."/>
            <person name="Dudez A.M."/>
            <person name="Farmer A.D."/>
            <person name="Fouteau S."/>
            <person name="Franken C."/>
            <person name="Gibelin C."/>
            <person name="Gish J."/>
            <person name="Goldstein S."/>
            <person name="Gonzalez A.J."/>
            <person name="Green P.J."/>
            <person name="Hallab A."/>
            <person name="Hartog M."/>
            <person name="Hua A."/>
            <person name="Humphray S.J."/>
            <person name="Jeong D.H."/>
            <person name="Jing Y."/>
            <person name="Jocker A."/>
            <person name="Kenton S.M."/>
            <person name="Kim D.J."/>
            <person name="Klee K."/>
            <person name="Lai H."/>
            <person name="Lang C."/>
            <person name="Lin S."/>
            <person name="Macmil S.L."/>
            <person name="Magdelenat G."/>
            <person name="Matthews L."/>
            <person name="McCorrison J."/>
            <person name="Monaghan E.L."/>
            <person name="Mun J.H."/>
            <person name="Najar F.Z."/>
            <person name="Nicholson C."/>
            <person name="Noirot C."/>
            <person name="O'Bleness M."/>
            <person name="Paule C.R."/>
            <person name="Poulain J."/>
            <person name="Prion F."/>
            <person name="Qin B."/>
            <person name="Qu C."/>
            <person name="Retzel E.F."/>
            <person name="Riddle C."/>
            <person name="Sallet E."/>
            <person name="Samain S."/>
            <person name="Samson N."/>
            <person name="Sanders I."/>
            <person name="Saurat O."/>
            <person name="Scarpelli C."/>
            <person name="Schiex T."/>
            <person name="Segurens B."/>
            <person name="Severin A.J."/>
            <person name="Sherrier D.J."/>
            <person name="Shi R."/>
            <person name="Sims S."/>
            <person name="Singer S.R."/>
            <person name="Sinharoy S."/>
            <person name="Sterck L."/>
            <person name="Viollet A."/>
            <person name="Wang B.B."/>
            <person name="Wang K."/>
            <person name="Wang M."/>
            <person name="Wang X."/>
            <person name="Warfsmann J."/>
            <person name="Weissenbach J."/>
            <person name="White D.D."/>
            <person name="White J.D."/>
            <person name="Wiley G.B."/>
            <person name="Wincker P."/>
            <person name="Xing Y."/>
            <person name="Yang L."/>
            <person name="Yao Z."/>
            <person name="Ying F."/>
            <person name="Zhai J."/>
            <person name="Zhou L."/>
            <person name="Zuber A."/>
            <person name="Denarie J."/>
            <person name="Dixon R.A."/>
            <person name="May G.D."/>
            <person name="Schwartz D.C."/>
            <person name="Rogers J."/>
            <person name="Quetier F."/>
            <person name="Town C.D."/>
            <person name="Roe B.A."/>
        </authorList>
    </citation>
    <scope>NUCLEOTIDE SEQUENCE [LARGE SCALE GENOMIC DNA]</scope>
    <source>
        <strain evidence="4">A17</strain>
        <strain evidence="5 6">cv. Jemalong A17</strain>
    </source>
</reference>
<dbReference type="EMBL" id="CM001217">
    <property type="protein sequence ID" value="KEH43935.1"/>
    <property type="molecule type" value="Genomic_DNA"/>
</dbReference>
<dbReference type="eggNOG" id="KOG4197">
    <property type="taxonomic scope" value="Eukaryota"/>
</dbReference>
<evidence type="ECO:0000313" key="6">
    <source>
        <dbReference type="Proteomes" id="UP000002051"/>
    </source>
</evidence>
<keyword evidence="6" id="KW-1185">Reference proteome</keyword>